<gene>
    <name evidence="1" type="ORF">METZ01_LOCUS22485</name>
</gene>
<protein>
    <recommendedName>
        <fullName evidence="2">VWA domain-containing protein</fullName>
    </recommendedName>
</protein>
<sequence>MPKPPSIKTSVNDFLREAHDQAITKATSARLIFAMDATASREPTWDLATSLHAELFNIASATRLDVQLVYYRGLDDFFVSGWNKEPRSLLGEMQNVRCRGGRTQILRVLQHARRQIANEKTEAVVFVGDCCEESPNEIYACAGELGLFRLPVFVFQEGNDPHARQVFKQIAARSRGAYARFTPGSAKELAALLGAVVAYATNGKDAVSELTTTEARHLLKQLPP</sequence>
<reference evidence="1" key="1">
    <citation type="submission" date="2018-05" db="EMBL/GenBank/DDBJ databases">
        <authorList>
            <person name="Lanie J.A."/>
            <person name="Ng W.-L."/>
            <person name="Kazmierczak K.M."/>
            <person name="Andrzejewski T.M."/>
            <person name="Davidsen T.M."/>
            <person name="Wayne K.J."/>
            <person name="Tettelin H."/>
            <person name="Glass J.I."/>
            <person name="Rusch D."/>
            <person name="Podicherti R."/>
            <person name="Tsui H.-C.T."/>
            <person name="Winkler M.E."/>
        </authorList>
    </citation>
    <scope>NUCLEOTIDE SEQUENCE</scope>
</reference>
<proteinExistence type="predicted"/>
<evidence type="ECO:0008006" key="2">
    <source>
        <dbReference type="Google" id="ProtNLM"/>
    </source>
</evidence>
<dbReference type="EMBL" id="UINC01001067">
    <property type="protein sequence ID" value="SUZ69631.1"/>
    <property type="molecule type" value="Genomic_DNA"/>
</dbReference>
<name>A0A381PRF0_9ZZZZ</name>
<dbReference type="AlphaFoldDB" id="A0A381PRF0"/>
<dbReference type="InterPro" id="IPR036465">
    <property type="entry name" value="vWFA_dom_sf"/>
</dbReference>
<accession>A0A381PRF0</accession>
<dbReference type="SUPFAM" id="SSF53300">
    <property type="entry name" value="vWA-like"/>
    <property type="match status" value="1"/>
</dbReference>
<evidence type="ECO:0000313" key="1">
    <source>
        <dbReference type="EMBL" id="SUZ69631.1"/>
    </source>
</evidence>
<organism evidence="1">
    <name type="scientific">marine metagenome</name>
    <dbReference type="NCBI Taxonomy" id="408172"/>
    <lineage>
        <taxon>unclassified sequences</taxon>
        <taxon>metagenomes</taxon>
        <taxon>ecological metagenomes</taxon>
    </lineage>
</organism>